<accession>A0AAP0JM56</accession>
<protein>
    <recommendedName>
        <fullName evidence="4">Protein EXECUTER 1, chloroplastic</fullName>
    </recommendedName>
</protein>
<sequence>MPRHDVWAQRGCALARALMQARANLGRRRHGQTLASSLARVRRYLGRFLWQIPLARARSCLGTSEAASWHVRDIPWQGLTNLDLGVDQVKNRSDASSASEDYANWRWSDQIQDVVRGTIKRFGDYVNLMRREGREGKSGEDLVGKRVVDDGDWDWERWKTHFEEVEEQEKIVSVLKSQLGEAIRKEDYGDAAKIKVAIAAVASNDTVGRVMKHFNRAVDEERYGDAAVLRDDAYAGLLGWWAGISEDSGDPYGRIVHISAEHGRYVAKNFSPRHLATAAPGVPLFEVFLTKNSKGEYKYQAVYLKREDGKSSDSSPKFSKLSDPSGSLNSLNESTGGKSTLSAVSTEDMKDSEDKDDDSDLAERLDGFQNVLQDMIPGVKVTVLKVTAPEKVDRDVISKVIEQIMDEDDEDEDKDIELESVDTDDEAKSDGDEIQDEIEMDDRRNGGISEEQSEMSVKVVIGGPIHKLLGSMHSKSLLRVPAKLEKRGHSSFSFSIETNNNLLEVDAIEHASRDANAALRGQRSINKVMSDLAKSIVNRQKIPTKVLKDVEELINVTLSKAKNRQPLSGRTNFNRIDTSPSSDYLHGLYVGAHGLHTSEVIYLRRKFGCWQEDGVNPKSKFEFYEYVEALKLTGDPYVPAGQVAFRAKVGKQYQLPHKGIIPEEFGVVARYRGQGRLAEPGFQNPKWVDGELVILDGKYIKGGPVVGFVYWAPEYHFLVFFNQVKLPQ</sequence>
<dbReference type="GO" id="GO:0042651">
    <property type="term" value="C:thylakoid membrane"/>
    <property type="evidence" value="ECO:0007669"/>
    <property type="project" value="TreeGrafter"/>
</dbReference>
<dbReference type="PANTHER" id="PTHR33917:SF3">
    <property type="entry name" value="PROTEIN EXECUTER 1, CHLOROPLASTIC"/>
    <property type="match status" value="1"/>
</dbReference>
<proteinExistence type="predicted"/>
<feature type="compositionally biased region" description="Acidic residues" evidence="1">
    <location>
        <begin position="406"/>
        <end position="425"/>
    </location>
</feature>
<dbReference type="InterPro" id="IPR044680">
    <property type="entry name" value="EX1/2"/>
</dbReference>
<dbReference type="Pfam" id="PF12014">
    <property type="entry name" value="Cyclin_D1_bind"/>
    <property type="match status" value="1"/>
</dbReference>
<reference evidence="2 3" key="1">
    <citation type="submission" date="2024-01" db="EMBL/GenBank/DDBJ databases">
        <title>Genome assemblies of Stephania.</title>
        <authorList>
            <person name="Yang L."/>
        </authorList>
    </citation>
    <scope>NUCLEOTIDE SEQUENCE [LARGE SCALE GENOMIC DNA]</scope>
    <source>
        <strain evidence="2">YNDBR</strain>
        <tissue evidence="2">Leaf</tissue>
    </source>
</reference>
<dbReference type="Proteomes" id="UP001420932">
    <property type="component" value="Unassembled WGS sequence"/>
</dbReference>
<organism evidence="2 3">
    <name type="scientific">Stephania yunnanensis</name>
    <dbReference type="NCBI Taxonomy" id="152371"/>
    <lineage>
        <taxon>Eukaryota</taxon>
        <taxon>Viridiplantae</taxon>
        <taxon>Streptophyta</taxon>
        <taxon>Embryophyta</taxon>
        <taxon>Tracheophyta</taxon>
        <taxon>Spermatophyta</taxon>
        <taxon>Magnoliopsida</taxon>
        <taxon>Ranunculales</taxon>
        <taxon>Menispermaceae</taxon>
        <taxon>Menispermoideae</taxon>
        <taxon>Cissampelideae</taxon>
        <taxon>Stephania</taxon>
    </lineage>
</organism>
<dbReference type="AlphaFoldDB" id="A0AAP0JM56"/>
<feature type="region of interest" description="Disordered" evidence="1">
    <location>
        <begin position="308"/>
        <end position="360"/>
    </location>
</feature>
<gene>
    <name evidence="2" type="ORF">Syun_015505</name>
</gene>
<feature type="compositionally biased region" description="Polar residues" evidence="1">
    <location>
        <begin position="326"/>
        <end position="345"/>
    </location>
</feature>
<evidence type="ECO:0000313" key="3">
    <source>
        <dbReference type="Proteomes" id="UP001420932"/>
    </source>
</evidence>
<comment type="caution">
    <text evidence="2">The sequence shown here is derived from an EMBL/GenBank/DDBJ whole genome shotgun (WGS) entry which is preliminary data.</text>
</comment>
<dbReference type="PANTHER" id="PTHR33917">
    <property type="entry name" value="PROTEIN EXECUTER 1, CHLOROPLASTIC"/>
    <property type="match status" value="1"/>
</dbReference>
<keyword evidence="3" id="KW-1185">Reference proteome</keyword>
<evidence type="ECO:0000256" key="1">
    <source>
        <dbReference type="SAM" id="MobiDB-lite"/>
    </source>
</evidence>
<feature type="compositionally biased region" description="Low complexity" evidence="1">
    <location>
        <begin position="312"/>
        <end position="325"/>
    </location>
</feature>
<evidence type="ECO:0000313" key="2">
    <source>
        <dbReference type="EMBL" id="KAK9136175.1"/>
    </source>
</evidence>
<evidence type="ECO:0008006" key="4">
    <source>
        <dbReference type="Google" id="ProtNLM"/>
    </source>
</evidence>
<feature type="region of interest" description="Disordered" evidence="1">
    <location>
        <begin position="406"/>
        <end position="439"/>
    </location>
</feature>
<dbReference type="EMBL" id="JBBNAF010000006">
    <property type="protein sequence ID" value="KAK9136175.1"/>
    <property type="molecule type" value="Genomic_DNA"/>
</dbReference>
<dbReference type="GO" id="GO:0010343">
    <property type="term" value="P:singlet oxygen-mediated programmed cell death"/>
    <property type="evidence" value="ECO:0007669"/>
    <property type="project" value="InterPro"/>
</dbReference>
<name>A0AAP0JM56_9MAGN</name>